<dbReference type="AlphaFoldDB" id="A0A9P9FCJ1"/>
<name>A0A9P9FCJ1_9HYPO</name>
<dbReference type="EMBL" id="JAGMUU010000003">
    <property type="protein sequence ID" value="KAH7158105.1"/>
    <property type="molecule type" value="Genomic_DNA"/>
</dbReference>
<accession>A0A9P9FCJ1</accession>
<sequence length="406" mass="45665">MKAKTLWTMPSTALTGPDSIVGPTFVTIWLFTSTILTYIFYRLLTKPNPTWQEFKTISLGARLLVFWYLGIVIDRWIHFDNLKVSFGYILFLPILEFFHVGSTVLTLWGTYEIVWKEIEGRFTEKHQGIWWFVAKCVNFLVCMVSLFYTILYLALSIVWMEFVSLNTIADVATKRTQFELSMAALFCGFSLLAVSAAAAAIVWGSSRIDGKIRKTRMVLFLATVLLLARSISQFVLVIKAYGKGSTRQDVLLAKDVSYGLTSTLYLSSMAFLAWHVSTNFDKGGTDARLVQSDIRKYILDKLQTDTKGGRQESPPFEEVLADVSRNLDTILDQGPLSSSSAVGRDQKRMVAQEYIQDLHNDYGKLDPKKGLNFRSLASRTTSAFSQIFSPNSRSAANTPGSMSRAK</sequence>
<gene>
    <name evidence="3" type="ORF">B0J13DRAFT_603757</name>
</gene>
<keyword evidence="2" id="KW-0472">Membrane</keyword>
<keyword evidence="4" id="KW-1185">Reference proteome</keyword>
<proteinExistence type="predicted"/>
<reference evidence="3" key="1">
    <citation type="journal article" date="2021" name="Nat. Commun.">
        <title>Genetic determinants of endophytism in the Arabidopsis root mycobiome.</title>
        <authorList>
            <person name="Mesny F."/>
            <person name="Miyauchi S."/>
            <person name="Thiergart T."/>
            <person name="Pickel B."/>
            <person name="Atanasova L."/>
            <person name="Karlsson M."/>
            <person name="Huettel B."/>
            <person name="Barry K.W."/>
            <person name="Haridas S."/>
            <person name="Chen C."/>
            <person name="Bauer D."/>
            <person name="Andreopoulos W."/>
            <person name="Pangilinan J."/>
            <person name="LaButti K."/>
            <person name="Riley R."/>
            <person name="Lipzen A."/>
            <person name="Clum A."/>
            <person name="Drula E."/>
            <person name="Henrissat B."/>
            <person name="Kohler A."/>
            <person name="Grigoriev I.V."/>
            <person name="Martin F.M."/>
            <person name="Hacquard S."/>
        </authorList>
    </citation>
    <scope>NUCLEOTIDE SEQUENCE</scope>
    <source>
        <strain evidence="3">MPI-CAGE-AT-0021</strain>
    </source>
</reference>
<feature type="transmembrane region" description="Helical" evidence="2">
    <location>
        <begin position="85"/>
        <end position="108"/>
    </location>
</feature>
<feature type="transmembrane region" description="Helical" evidence="2">
    <location>
        <begin position="56"/>
        <end position="73"/>
    </location>
</feature>
<keyword evidence="2" id="KW-1133">Transmembrane helix</keyword>
<dbReference type="OrthoDB" id="5243009at2759"/>
<feature type="transmembrane region" description="Helical" evidence="2">
    <location>
        <begin position="217"/>
        <end position="236"/>
    </location>
</feature>
<organism evidence="3 4">
    <name type="scientific">Dactylonectria estremocensis</name>
    <dbReference type="NCBI Taxonomy" id="1079267"/>
    <lineage>
        <taxon>Eukaryota</taxon>
        <taxon>Fungi</taxon>
        <taxon>Dikarya</taxon>
        <taxon>Ascomycota</taxon>
        <taxon>Pezizomycotina</taxon>
        <taxon>Sordariomycetes</taxon>
        <taxon>Hypocreomycetidae</taxon>
        <taxon>Hypocreales</taxon>
        <taxon>Nectriaceae</taxon>
        <taxon>Dactylonectria</taxon>
    </lineage>
</organism>
<evidence type="ECO:0000313" key="3">
    <source>
        <dbReference type="EMBL" id="KAH7158105.1"/>
    </source>
</evidence>
<protein>
    <submittedName>
        <fullName evidence="3">Uncharacterized protein</fullName>
    </submittedName>
</protein>
<evidence type="ECO:0000256" key="1">
    <source>
        <dbReference type="SAM" id="MobiDB-lite"/>
    </source>
</evidence>
<evidence type="ECO:0000256" key="2">
    <source>
        <dbReference type="SAM" id="Phobius"/>
    </source>
</evidence>
<feature type="transmembrane region" description="Helical" evidence="2">
    <location>
        <begin position="180"/>
        <end position="205"/>
    </location>
</feature>
<feature type="transmembrane region" description="Helical" evidence="2">
    <location>
        <begin position="256"/>
        <end position="274"/>
    </location>
</feature>
<feature type="transmembrane region" description="Helical" evidence="2">
    <location>
        <begin position="20"/>
        <end position="44"/>
    </location>
</feature>
<comment type="caution">
    <text evidence="3">The sequence shown here is derived from an EMBL/GenBank/DDBJ whole genome shotgun (WGS) entry which is preliminary data.</text>
</comment>
<evidence type="ECO:0000313" key="4">
    <source>
        <dbReference type="Proteomes" id="UP000717696"/>
    </source>
</evidence>
<dbReference type="Proteomes" id="UP000717696">
    <property type="component" value="Unassembled WGS sequence"/>
</dbReference>
<feature type="transmembrane region" description="Helical" evidence="2">
    <location>
        <begin position="129"/>
        <end position="160"/>
    </location>
</feature>
<keyword evidence="2" id="KW-0812">Transmembrane</keyword>
<feature type="region of interest" description="Disordered" evidence="1">
    <location>
        <begin position="387"/>
        <end position="406"/>
    </location>
</feature>